<sequence length="237" mass="27204">MSDRSRQSRPVPDHVGDLLDHVVTVEGVLDHVEGANNELSDERDWLWTNMLSGDNPEYTGETSAVVCPALHAFCEAFEQRERKANEEAATARQGGLPPGESHNMALQPPHDAALHAMGPTNNDAEEVTADTITVNKFWWLILARERYWHRQEETPVNTFVKAWQLLERRQQMAEAGMAEMYWLVELLLQEEFAGIFPTNFAPEHWYQLLQADFHEEDCKILFLLDFDRGRHLDPLQA</sequence>
<gene>
    <name evidence="1" type="ORF">E4U56_007971</name>
</gene>
<accession>A0A9P7MVB4</accession>
<proteinExistence type="predicted"/>
<dbReference type="Proteomes" id="UP000784919">
    <property type="component" value="Unassembled WGS sequence"/>
</dbReference>
<evidence type="ECO:0000313" key="2">
    <source>
        <dbReference type="Proteomes" id="UP000784919"/>
    </source>
</evidence>
<reference evidence="1" key="1">
    <citation type="journal article" date="2020" name="bioRxiv">
        <title>Whole genome comparisons of ergot fungi reveals the divergence and evolution of species within the genus Claviceps are the result of varying mechanisms driving genome evolution and host range expansion.</title>
        <authorList>
            <person name="Wyka S.A."/>
            <person name="Mondo S.J."/>
            <person name="Liu M."/>
            <person name="Dettman J."/>
            <person name="Nalam V."/>
            <person name="Broders K.D."/>
        </authorList>
    </citation>
    <scope>NUCLEOTIDE SEQUENCE</scope>
    <source>
        <strain evidence="1">CCC 1102</strain>
    </source>
</reference>
<comment type="caution">
    <text evidence="1">The sequence shown here is derived from an EMBL/GenBank/DDBJ whole genome shotgun (WGS) entry which is preliminary data.</text>
</comment>
<name>A0A9P7MVB4_9HYPO</name>
<dbReference type="AlphaFoldDB" id="A0A9P7MVB4"/>
<protein>
    <submittedName>
        <fullName evidence="1">Uncharacterized protein</fullName>
    </submittedName>
</protein>
<dbReference type="OrthoDB" id="4948074at2759"/>
<organism evidence="1 2">
    <name type="scientific">Claviceps arundinis</name>
    <dbReference type="NCBI Taxonomy" id="1623583"/>
    <lineage>
        <taxon>Eukaryota</taxon>
        <taxon>Fungi</taxon>
        <taxon>Dikarya</taxon>
        <taxon>Ascomycota</taxon>
        <taxon>Pezizomycotina</taxon>
        <taxon>Sordariomycetes</taxon>
        <taxon>Hypocreomycetidae</taxon>
        <taxon>Hypocreales</taxon>
        <taxon>Clavicipitaceae</taxon>
        <taxon>Claviceps</taxon>
    </lineage>
</organism>
<evidence type="ECO:0000313" key="1">
    <source>
        <dbReference type="EMBL" id="KAG5970171.1"/>
    </source>
</evidence>
<dbReference type="EMBL" id="SRPS01000084">
    <property type="protein sequence ID" value="KAG5970171.1"/>
    <property type="molecule type" value="Genomic_DNA"/>
</dbReference>